<dbReference type="AlphaFoldDB" id="A0A1Y6G2V5"/>
<dbReference type="InterPro" id="IPR007445">
    <property type="entry name" value="PilO"/>
</dbReference>
<gene>
    <name evidence="2" type="ORF">SAMN06297229_1820</name>
</gene>
<accession>A0A1Y6G2V5</accession>
<sequence>MAINLEQLRELELSELPWWPAPLRRLVFAITAVAVLGLGYYFLLADDWASYQQDVAKERTLKDEYQLKYYRTANLPTYREQLRVLNAALADLLNMLPTDDETPRLLDDITLIGTQSGLRIERIEWQPAVQRELYTALPMNIELTGNYHQIGDFIAELAGLDRIISVQNFQLLRRSENAPLRLTVTAETYRQQTMRAEP</sequence>
<dbReference type="PANTHER" id="PTHR39555">
    <property type="entry name" value="FIMBRIAL ASSEMBLY PROTEIN PILO-LIKE PROTEIN-RELATED"/>
    <property type="match status" value="1"/>
</dbReference>
<dbReference type="EMBL" id="FXWH01000002">
    <property type="protein sequence ID" value="SMQ79897.1"/>
    <property type="molecule type" value="Genomic_DNA"/>
</dbReference>
<feature type="transmembrane region" description="Helical" evidence="1">
    <location>
        <begin position="26"/>
        <end position="44"/>
    </location>
</feature>
<dbReference type="PANTHER" id="PTHR39555:SF1">
    <property type="entry name" value="TYPE IV PILUS INNER MEMBRANE COMPONENT PILO"/>
    <property type="match status" value="1"/>
</dbReference>
<dbReference type="Pfam" id="PF04350">
    <property type="entry name" value="PilO"/>
    <property type="match status" value="1"/>
</dbReference>
<keyword evidence="1" id="KW-1133">Transmembrane helix</keyword>
<dbReference type="GO" id="GO:0043107">
    <property type="term" value="P:type IV pilus-dependent motility"/>
    <property type="evidence" value="ECO:0007669"/>
    <property type="project" value="InterPro"/>
</dbReference>
<evidence type="ECO:0000256" key="1">
    <source>
        <dbReference type="SAM" id="Phobius"/>
    </source>
</evidence>
<dbReference type="Gene3D" id="3.30.70.60">
    <property type="match status" value="1"/>
</dbReference>
<dbReference type="GO" id="GO:0043683">
    <property type="term" value="P:type IV pilus assembly"/>
    <property type="evidence" value="ECO:0007669"/>
    <property type="project" value="InterPro"/>
</dbReference>
<dbReference type="Gene3D" id="1.10.287.540">
    <property type="entry name" value="Helix hairpin bin"/>
    <property type="match status" value="1"/>
</dbReference>
<protein>
    <submittedName>
        <fullName evidence="2">Type IV pilus assembly protein PilO</fullName>
    </submittedName>
</protein>
<keyword evidence="3" id="KW-1185">Reference proteome</keyword>
<dbReference type="PIRSF" id="PIRSF016482">
    <property type="entry name" value="PilO"/>
    <property type="match status" value="1"/>
</dbReference>
<dbReference type="OrthoDB" id="9802133at2"/>
<organism evidence="2 3">
    <name type="scientific">Pseudidiomarina planktonica</name>
    <dbReference type="NCBI Taxonomy" id="1323738"/>
    <lineage>
        <taxon>Bacteria</taxon>
        <taxon>Pseudomonadati</taxon>
        <taxon>Pseudomonadota</taxon>
        <taxon>Gammaproteobacteria</taxon>
        <taxon>Alteromonadales</taxon>
        <taxon>Idiomarinaceae</taxon>
        <taxon>Pseudidiomarina</taxon>
    </lineage>
</organism>
<reference evidence="3" key="1">
    <citation type="submission" date="2017-04" db="EMBL/GenBank/DDBJ databases">
        <authorList>
            <person name="Varghese N."/>
            <person name="Submissions S."/>
        </authorList>
    </citation>
    <scope>NUCLEOTIDE SEQUENCE [LARGE SCALE GENOMIC DNA]</scope>
</reference>
<proteinExistence type="predicted"/>
<keyword evidence="1" id="KW-0472">Membrane</keyword>
<evidence type="ECO:0000313" key="2">
    <source>
        <dbReference type="EMBL" id="SMQ79897.1"/>
    </source>
</evidence>
<dbReference type="RefSeq" id="WP_086434960.1">
    <property type="nucleotide sequence ID" value="NZ_FXWH01000002.1"/>
</dbReference>
<name>A0A1Y6G2V5_9GAMM</name>
<evidence type="ECO:0000313" key="3">
    <source>
        <dbReference type="Proteomes" id="UP000194450"/>
    </source>
</evidence>
<keyword evidence="1" id="KW-0812">Transmembrane</keyword>
<dbReference type="InterPro" id="IPR014717">
    <property type="entry name" value="Transl_elong_EF1B/ribsomal_bS6"/>
</dbReference>
<dbReference type="Proteomes" id="UP000194450">
    <property type="component" value="Unassembled WGS sequence"/>
</dbReference>